<name>A0A6L2M2D8_TANCI</name>
<dbReference type="AlphaFoldDB" id="A0A6L2M2D8"/>
<keyword evidence="2" id="KW-0548">Nucleotidyltransferase</keyword>
<keyword evidence="2" id="KW-0808">Transferase</keyword>
<feature type="region of interest" description="Disordered" evidence="1">
    <location>
        <begin position="74"/>
        <end position="121"/>
    </location>
</feature>
<sequence>MANLEFVDQHNMVACLEKTEGNSNFHEIVDFLTSSLIHHALNVSPAIYTSYIEQFWNTASSQTVNDEKRPTPVIESLSSHNTTQDSRDSLKGTNGSEGDQVQTPHDSPPSGGHTSNRVKGEAAEIIALKTRIKKLEKKCKPSISHHRAWLKSVQRLSMKKRFGKKESLSKRGRKKAKPESALDDSTVFDDLNADHGLEYMDTEEVVDEGRQSNETEELKLTTDTEKITEDKGSGEKGGITDELVSTDVPETVSTARPDVDTARQEVSAVEPRTPPTTTNPKDKGKGVLKESPVKKVKRSDLDAAQIAKDAESSKTTEMYDEVQAADALFAAKLQQKEREEYAIKERAKFLAETLAAQRKFKAAQRSAEIRSRPPTKSQLRNLIITYLKNIDDTVKDIKEAAGVHKEKVLEEPNSTKVEVKQEGHKENIKKRPRRKLKMKATKKSKRPNADLEEEEQLRVFLKIILDEEEIIDYEVLDKRLDLEELYNLVMQRFETTTPEGVNLVLWGDLRIMFEETADDDL</sequence>
<comment type="caution">
    <text evidence="2">The sequence shown here is derived from an EMBL/GenBank/DDBJ whole genome shotgun (WGS) entry which is preliminary data.</text>
</comment>
<protein>
    <submittedName>
        <fullName evidence="2">Ribonuclease H-like domain, reverse transcriptase, RNA-dependent DNA polymerase</fullName>
    </submittedName>
</protein>
<dbReference type="EMBL" id="BKCJ010005435">
    <property type="protein sequence ID" value="GEU66742.1"/>
    <property type="molecule type" value="Genomic_DNA"/>
</dbReference>
<feature type="region of interest" description="Disordered" evidence="1">
    <location>
        <begin position="202"/>
        <end position="300"/>
    </location>
</feature>
<feature type="region of interest" description="Disordered" evidence="1">
    <location>
        <begin position="160"/>
        <end position="184"/>
    </location>
</feature>
<feature type="compositionally biased region" description="Basic and acidic residues" evidence="1">
    <location>
        <begin position="417"/>
        <end position="426"/>
    </location>
</feature>
<feature type="region of interest" description="Disordered" evidence="1">
    <location>
        <begin position="414"/>
        <end position="449"/>
    </location>
</feature>
<proteinExistence type="predicted"/>
<feature type="compositionally biased region" description="Basic and acidic residues" evidence="1">
    <location>
        <begin position="207"/>
        <end position="234"/>
    </location>
</feature>
<reference evidence="2" key="1">
    <citation type="journal article" date="2019" name="Sci. Rep.">
        <title>Draft genome of Tanacetum cinerariifolium, the natural source of mosquito coil.</title>
        <authorList>
            <person name="Yamashiro T."/>
            <person name="Shiraishi A."/>
            <person name="Satake H."/>
            <person name="Nakayama K."/>
        </authorList>
    </citation>
    <scope>NUCLEOTIDE SEQUENCE</scope>
</reference>
<accession>A0A6L2M2D8</accession>
<feature type="compositionally biased region" description="Polar residues" evidence="1">
    <location>
        <begin position="91"/>
        <end position="105"/>
    </location>
</feature>
<evidence type="ECO:0000256" key="1">
    <source>
        <dbReference type="SAM" id="MobiDB-lite"/>
    </source>
</evidence>
<feature type="compositionally biased region" description="Basic and acidic residues" evidence="1">
    <location>
        <begin position="280"/>
        <end position="300"/>
    </location>
</feature>
<evidence type="ECO:0000313" key="2">
    <source>
        <dbReference type="EMBL" id="GEU66742.1"/>
    </source>
</evidence>
<gene>
    <name evidence="2" type="ORF">Tci_038720</name>
</gene>
<dbReference type="GO" id="GO:0003964">
    <property type="term" value="F:RNA-directed DNA polymerase activity"/>
    <property type="evidence" value="ECO:0007669"/>
    <property type="project" value="UniProtKB-KW"/>
</dbReference>
<keyword evidence="2" id="KW-0695">RNA-directed DNA polymerase</keyword>
<organism evidence="2">
    <name type="scientific">Tanacetum cinerariifolium</name>
    <name type="common">Dalmatian daisy</name>
    <name type="synonym">Chrysanthemum cinerariifolium</name>
    <dbReference type="NCBI Taxonomy" id="118510"/>
    <lineage>
        <taxon>Eukaryota</taxon>
        <taxon>Viridiplantae</taxon>
        <taxon>Streptophyta</taxon>
        <taxon>Embryophyta</taxon>
        <taxon>Tracheophyta</taxon>
        <taxon>Spermatophyta</taxon>
        <taxon>Magnoliopsida</taxon>
        <taxon>eudicotyledons</taxon>
        <taxon>Gunneridae</taxon>
        <taxon>Pentapetalae</taxon>
        <taxon>asterids</taxon>
        <taxon>campanulids</taxon>
        <taxon>Asterales</taxon>
        <taxon>Asteraceae</taxon>
        <taxon>Asteroideae</taxon>
        <taxon>Anthemideae</taxon>
        <taxon>Anthemidinae</taxon>
        <taxon>Tanacetum</taxon>
    </lineage>
</organism>
<feature type="compositionally biased region" description="Basic residues" evidence="1">
    <location>
        <begin position="427"/>
        <end position="446"/>
    </location>
</feature>